<evidence type="ECO:0000256" key="6">
    <source>
        <dbReference type="ARBA" id="ARBA00022692"/>
    </source>
</evidence>
<proteinExistence type="inferred from homology"/>
<evidence type="ECO:0000259" key="11">
    <source>
        <dbReference type="Pfam" id="PF11356"/>
    </source>
</evidence>
<keyword evidence="8 10" id="KW-1133">Transmembrane helix</keyword>
<keyword evidence="13" id="KW-1185">Reference proteome</keyword>
<keyword evidence="3" id="KW-0813">Transport</keyword>
<keyword evidence="5" id="KW-0997">Cell inner membrane</keyword>
<dbReference type="STRING" id="1123402.SAMN02583745_01085"/>
<dbReference type="InterPro" id="IPR036034">
    <property type="entry name" value="PDZ_sf"/>
</dbReference>
<keyword evidence="4" id="KW-1003">Cell membrane</keyword>
<evidence type="ECO:0000256" key="1">
    <source>
        <dbReference type="ARBA" id="ARBA00004533"/>
    </source>
</evidence>
<dbReference type="AlphaFoldDB" id="A0A1I0AXX5"/>
<reference evidence="13" key="1">
    <citation type="submission" date="2016-10" db="EMBL/GenBank/DDBJ databases">
        <authorList>
            <person name="Varghese N."/>
            <person name="Submissions S."/>
        </authorList>
    </citation>
    <scope>NUCLEOTIDE SEQUENCE [LARGE SCALE GENOMIC DNA]</scope>
    <source>
        <strain evidence="13">DSM 18579</strain>
    </source>
</reference>
<gene>
    <name evidence="12" type="ORF">SAMN02583745_01085</name>
</gene>
<evidence type="ECO:0000256" key="4">
    <source>
        <dbReference type="ARBA" id="ARBA00022475"/>
    </source>
</evidence>
<sequence>MKHELNDLMSLNRPLIKRISQILFALLLLLCAFFLARITWQIYELLFTDNQSINISSNTLSSSKNMTISASRLESATLVNQLLLFGKATESADTPEPMVPAFVPKTDLALTLTGLLTSNDPSASMAIIQHQNKQKSYFVGDKIIGQATIVKIDAQGVIINEGGKQTRLSYSDSSKTISSTKESLKELNEPSTITADFKDELLASPEKLFDYIAISPVKEDNQLLGYRINPGKDAQMFTELGFMPGDLAVEINGVDLKDEIQSLALLSELPEMTELSINVERDGQIYTINLSLNQ</sequence>
<evidence type="ECO:0000256" key="9">
    <source>
        <dbReference type="ARBA" id="ARBA00023136"/>
    </source>
</evidence>
<evidence type="ECO:0000256" key="7">
    <source>
        <dbReference type="ARBA" id="ARBA00022927"/>
    </source>
</evidence>
<dbReference type="EMBL" id="FOHV01000006">
    <property type="protein sequence ID" value="SES98478.1"/>
    <property type="molecule type" value="Genomic_DNA"/>
</dbReference>
<dbReference type="NCBIfam" id="TIGR01713">
    <property type="entry name" value="typeII_sec_gspC"/>
    <property type="match status" value="1"/>
</dbReference>
<keyword evidence="6 10" id="KW-0812">Transmembrane</keyword>
<dbReference type="Pfam" id="PF11356">
    <property type="entry name" value="T2SSC"/>
    <property type="match status" value="1"/>
</dbReference>
<feature type="transmembrane region" description="Helical" evidence="10">
    <location>
        <begin position="21"/>
        <end position="43"/>
    </location>
</feature>
<dbReference type="GO" id="GO:0015628">
    <property type="term" value="P:protein secretion by the type II secretion system"/>
    <property type="evidence" value="ECO:0007669"/>
    <property type="project" value="InterPro"/>
</dbReference>
<dbReference type="GO" id="GO:0005886">
    <property type="term" value="C:plasma membrane"/>
    <property type="evidence" value="ECO:0007669"/>
    <property type="project" value="UniProtKB-SubCell"/>
</dbReference>
<protein>
    <submittedName>
        <fullName evidence="12">Type II secretion system protein C (GspC)</fullName>
    </submittedName>
</protein>
<comment type="similarity">
    <text evidence="2">Belongs to the GSP C family.</text>
</comment>
<evidence type="ECO:0000256" key="2">
    <source>
        <dbReference type="ARBA" id="ARBA00007986"/>
    </source>
</evidence>
<dbReference type="OrthoDB" id="1491375at2"/>
<dbReference type="InterPro" id="IPR024961">
    <property type="entry name" value="T2SS_GspC_N"/>
</dbReference>
<dbReference type="GO" id="GO:0015627">
    <property type="term" value="C:type II protein secretion system complex"/>
    <property type="evidence" value="ECO:0007669"/>
    <property type="project" value="InterPro"/>
</dbReference>
<organism evidence="12 13">
    <name type="scientific">Thorsellia anophelis DSM 18579</name>
    <dbReference type="NCBI Taxonomy" id="1123402"/>
    <lineage>
        <taxon>Bacteria</taxon>
        <taxon>Pseudomonadati</taxon>
        <taxon>Pseudomonadota</taxon>
        <taxon>Gammaproteobacteria</taxon>
        <taxon>Enterobacterales</taxon>
        <taxon>Thorselliaceae</taxon>
        <taxon>Thorsellia</taxon>
    </lineage>
</organism>
<feature type="domain" description="Type II secretion system protein GspC N-terminal" evidence="11">
    <location>
        <begin position="26"/>
        <end position="169"/>
    </location>
</feature>
<dbReference type="PROSITE" id="PS01141">
    <property type="entry name" value="T2SP_C"/>
    <property type="match status" value="1"/>
</dbReference>
<evidence type="ECO:0000256" key="8">
    <source>
        <dbReference type="ARBA" id="ARBA00022989"/>
    </source>
</evidence>
<dbReference type="Proteomes" id="UP000242642">
    <property type="component" value="Unassembled WGS sequence"/>
</dbReference>
<keyword evidence="9 10" id="KW-0472">Membrane</keyword>
<evidence type="ECO:0000256" key="5">
    <source>
        <dbReference type="ARBA" id="ARBA00022519"/>
    </source>
</evidence>
<evidence type="ECO:0000256" key="10">
    <source>
        <dbReference type="SAM" id="Phobius"/>
    </source>
</evidence>
<name>A0A1I0AXX5_9GAMM</name>
<evidence type="ECO:0000313" key="13">
    <source>
        <dbReference type="Proteomes" id="UP000242642"/>
    </source>
</evidence>
<keyword evidence="7" id="KW-0653">Protein transport</keyword>
<accession>A0A1I0AXX5</accession>
<dbReference type="Gene3D" id="2.30.30.830">
    <property type="match status" value="1"/>
</dbReference>
<evidence type="ECO:0000256" key="3">
    <source>
        <dbReference type="ARBA" id="ARBA00022448"/>
    </source>
</evidence>
<dbReference type="RefSeq" id="WP_093318405.1">
    <property type="nucleotide sequence ID" value="NZ_FOHV01000006.1"/>
</dbReference>
<comment type="subcellular location">
    <subcellularLocation>
        <location evidence="1">Cell inner membrane</location>
    </subcellularLocation>
</comment>
<dbReference type="InterPro" id="IPR001639">
    <property type="entry name" value="T2SS_protein-GspC"/>
</dbReference>
<evidence type="ECO:0000313" key="12">
    <source>
        <dbReference type="EMBL" id="SES98478.1"/>
    </source>
</evidence>
<dbReference type="Gene3D" id="2.30.42.10">
    <property type="match status" value="1"/>
</dbReference>
<dbReference type="SUPFAM" id="SSF50156">
    <property type="entry name" value="PDZ domain-like"/>
    <property type="match status" value="1"/>
</dbReference>